<evidence type="ECO:0000313" key="4">
    <source>
        <dbReference type="Proteomes" id="UP001163714"/>
    </source>
</evidence>
<evidence type="ECO:0000313" key="3">
    <source>
        <dbReference type="EMBL" id="MCW3173123.1"/>
    </source>
</evidence>
<dbReference type="RefSeq" id="WP_264726766.1">
    <property type="nucleotide sequence ID" value="NZ_JAPDMX010000026.1"/>
</dbReference>
<evidence type="ECO:0000259" key="2">
    <source>
        <dbReference type="Pfam" id="PF18623"/>
    </source>
</evidence>
<feature type="domain" description="TnsE C-terminal" evidence="2">
    <location>
        <begin position="384"/>
        <end position="519"/>
    </location>
</feature>
<protein>
    <submittedName>
        <fullName evidence="3">Tn7-like element transposition protein TnsE</fullName>
    </submittedName>
</protein>
<keyword evidence="4" id="KW-1185">Reference proteome</keyword>
<feature type="region of interest" description="Disordered" evidence="1">
    <location>
        <begin position="329"/>
        <end position="357"/>
    </location>
</feature>
<gene>
    <name evidence="3" type="ORF">OHT75_11590</name>
</gene>
<reference evidence="3" key="1">
    <citation type="submission" date="2022-10" db="EMBL/GenBank/DDBJ databases">
        <title>Shewanella flava sp. nov, isolated from the estuary of the Fenhe River into the Yellow River.</title>
        <authorList>
            <person name="Li Y."/>
        </authorList>
    </citation>
    <scope>NUCLEOTIDE SEQUENCE</scope>
    <source>
        <strain evidence="3">FYR11-62</strain>
    </source>
</reference>
<dbReference type="Proteomes" id="UP001163714">
    <property type="component" value="Unassembled WGS sequence"/>
</dbReference>
<organism evidence="3 4">
    <name type="scientific">Shewanella subflava</name>
    <dbReference type="NCBI Taxonomy" id="2986476"/>
    <lineage>
        <taxon>Bacteria</taxon>
        <taxon>Pseudomonadati</taxon>
        <taxon>Pseudomonadota</taxon>
        <taxon>Gammaproteobacteria</taxon>
        <taxon>Alteromonadales</taxon>
        <taxon>Shewanellaceae</taxon>
        <taxon>Shewanella</taxon>
    </lineage>
</organism>
<comment type="caution">
    <text evidence="3">The sequence shown here is derived from an EMBL/GenBank/DDBJ whole genome shotgun (WGS) entry which is preliminary data.</text>
</comment>
<name>A0ABT3IB71_9GAMM</name>
<sequence length="541" mass="61358">MPDLAKSVAENLLNTFSEWISKNFPALNYLPENVELKRVNGVFRSKNLFKNKQIYIGVEWQDGKLSSLPIEVANFVAPGRTFSGKEISYESQCERITVTILGSEVVDKSLAHYRYCYQTDNGLISISGFELARTLFFHNRHLVHAAYSPNGLEELAFVGLTSSPIKIRFPESTSYPVSYLNTRRARAHLAWLLLDHEARRSFFSIYQSFQQNTGSIAFNFTPPDLEGWKLELSIIRSYQTNELEVQRIESIVDAQISESFSGVEILHPKRKFQAESADKEKGKLGRTPDVDIDPDLDMGNIPAFGKRLHTQKASRFSFNVSGIQGAVLSDGKESPKSTMSAGNEKAVHEQAGVGSPEWGGDSQEFDPVINQDDAFEGADVLPQKFIIFEQVVNELGRDKRIILESVKCGVFPNPTNKSRVIFQTKDQQTLRFFVAIIEMRQTKIVVLEADTASLAKSKGGSTLMLGLKDDANTNFKEIIQHFSDSSAQWRHQYIRERTNCFVSCHHPRLKEKGRVLSEDEYKSKWVNRLREKLNETLEQKR</sequence>
<proteinExistence type="predicted"/>
<dbReference type="Pfam" id="PF18623">
    <property type="entry name" value="TnsE_C"/>
    <property type="match status" value="1"/>
</dbReference>
<evidence type="ECO:0000256" key="1">
    <source>
        <dbReference type="SAM" id="MobiDB-lite"/>
    </source>
</evidence>
<dbReference type="InterPro" id="IPR041419">
    <property type="entry name" value="TnsE_C"/>
</dbReference>
<accession>A0ABT3IB71</accession>
<dbReference type="EMBL" id="JAPDMX010000026">
    <property type="protein sequence ID" value="MCW3173123.1"/>
    <property type="molecule type" value="Genomic_DNA"/>
</dbReference>